<proteinExistence type="predicted"/>
<comment type="caution">
    <text evidence="2">The sequence shown here is derived from an EMBL/GenBank/DDBJ whole genome shotgun (WGS) entry which is preliminary data.</text>
</comment>
<organism evidence="2 3">
    <name type="scientific">Castilleja foliolosa</name>
    <dbReference type="NCBI Taxonomy" id="1961234"/>
    <lineage>
        <taxon>Eukaryota</taxon>
        <taxon>Viridiplantae</taxon>
        <taxon>Streptophyta</taxon>
        <taxon>Embryophyta</taxon>
        <taxon>Tracheophyta</taxon>
        <taxon>Spermatophyta</taxon>
        <taxon>Magnoliopsida</taxon>
        <taxon>eudicotyledons</taxon>
        <taxon>Gunneridae</taxon>
        <taxon>Pentapetalae</taxon>
        <taxon>asterids</taxon>
        <taxon>lamiids</taxon>
        <taxon>Lamiales</taxon>
        <taxon>Orobanchaceae</taxon>
        <taxon>Pedicularideae</taxon>
        <taxon>Castillejinae</taxon>
        <taxon>Castilleja</taxon>
    </lineage>
</organism>
<keyword evidence="3" id="KW-1185">Reference proteome</keyword>
<feature type="compositionally biased region" description="Polar residues" evidence="1">
    <location>
        <begin position="124"/>
        <end position="133"/>
    </location>
</feature>
<feature type="region of interest" description="Disordered" evidence="1">
    <location>
        <begin position="73"/>
        <end position="133"/>
    </location>
</feature>
<dbReference type="PANTHER" id="PTHR33699">
    <property type="entry name" value="EXPRESSED PROTEIN"/>
    <property type="match status" value="1"/>
</dbReference>
<accession>A0ABD3EHX6</accession>
<sequence>MDTEYSRKSGQIPAFGDWENANEMPITKYFECARQAGLVRCTCSGECGASFLDSSDLYGGSFGDTLPRRVYDVPRRKTSGINKGVSHTKDRSTKQFNKVETSTDRPRKQRSAQNHYSKQRRKSGNTISPKSSVTVKPVDEDLYKISPGLAKVPKRKKMLQFFTSCIAPPCAA</sequence>
<dbReference type="PANTHER" id="PTHR33699:SF3">
    <property type="entry name" value="OS06G0347300 PROTEIN"/>
    <property type="match status" value="1"/>
</dbReference>
<evidence type="ECO:0000256" key="1">
    <source>
        <dbReference type="SAM" id="MobiDB-lite"/>
    </source>
</evidence>
<evidence type="ECO:0000313" key="3">
    <source>
        <dbReference type="Proteomes" id="UP001632038"/>
    </source>
</evidence>
<dbReference type="AlphaFoldDB" id="A0ABD3EHX6"/>
<evidence type="ECO:0000313" key="2">
    <source>
        <dbReference type="EMBL" id="KAL3654015.1"/>
    </source>
</evidence>
<reference evidence="3" key="1">
    <citation type="journal article" date="2024" name="IScience">
        <title>Strigolactones Initiate the Formation of Haustorium-like Structures in Castilleja.</title>
        <authorList>
            <person name="Buerger M."/>
            <person name="Peterson D."/>
            <person name="Chory J."/>
        </authorList>
    </citation>
    <scope>NUCLEOTIDE SEQUENCE [LARGE SCALE GENOMIC DNA]</scope>
</reference>
<name>A0ABD3EHX6_9LAMI</name>
<gene>
    <name evidence="2" type="ORF">CASFOL_003696</name>
</gene>
<dbReference type="Proteomes" id="UP001632038">
    <property type="component" value="Unassembled WGS sequence"/>
</dbReference>
<protein>
    <submittedName>
        <fullName evidence="2">Uncharacterized protein</fullName>
    </submittedName>
</protein>
<dbReference type="EMBL" id="JAVIJP010000005">
    <property type="protein sequence ID" value="KAL3654015.1"/>
    <property type="molecule type" value="Genomic_DNA"/>
</dbReference>